<protein>
    <submittedName>
        <fullName evidence="3">Uncharacterized protein</fullName>
    </submittedName>
</protein>
<evidence type="ECO:0000313" key="4">
    <source>
        <dbReference type="Proteomes" id="UP001353858"/>
    </source>
</evidence>
<dbReference type="EMBL" id="JARPUR010000008">
    <property type="protein sequence ID" value="KAK4872001.1"/>
    <property type="molecule type" value="Genomic_DNA"/>
</dbReference>
<evidence type="ECO:0000256" key="2">
    <source>
        <dbReference type="RuleBase" id="RU003876"/>
    </source>
</evidence>
<dbReference type="SUPFAM" id="SSF143113">
    <property type="entry name" value="NAP-like"/>
    <property type="match status" value="1"/>
</dbReference>
<dbReference type="InterPro" id="IPR002164">
    <property type="entry name" value="NAP_family"/>
</dbReference>
<dbReference type="GO" id="GO:0006334">
    <property type="term" value="P:nucleosome assembly"/>
    <property type="evidence" value="ECO:0007669"/>
    <property type="project" value="InterPro"/>
</dbReference>
<dbReference type="Gene3D" id="3.30.1120.90">
    <property type="entry name" value="Nucleosome assembly protein"/>
    <property type="match status" value="1"/>
</dbReference>
<proteinExistence type="inferred from homology"/>
<reference evidence="4" key="1">
    <citation type="submission" date="2023-01" db="EMBL/GenBank/DDBJ databases">
        <title>Key to firefly adult light organ development and bioluminescence: homeobox transcription factors regulate luciferase expression and transportation to peroxisome.</title>
        <authorList>
            <person name="Fu X."/>
        </authorList>
    </citation>
    <scope>NUCLEOTIDE SEQUENCE [LARGE SCALE GENOMIC DNA]</scope>
</reference>
<sequence length="237" mass="27812">MNLNSARKHPRCSLDLNILVQFEACNNELKRINEQQEEEETIIVQNGDLEMKLLYNERENIIQAIPKFWYHTLLSNLNIKKLFPKIQKRCFRNLLSIGVDDLTGFSDGFRITFHFKSNPYFENTMLVKEIYPNQDPPSSSSCIIWNNYIDWTRSLDEPSCSFINAATFFEWYVEEKCANTISIAKEFKHVFTKPLMLFTKYIDSQNAQHTKKTFPVKIRLETQVDEPDGHGNPSSRE</sequence>
<gene>
    <name evidence="3" type="ORF">RN001_016125</name>
</gene>
<comment type="caution">
    <text evidence="3">The sequence shown here is derived from an EMBL/GenBank/DDBJ whole genome shotgun (WGS) entry which is preliminary data.</text>
</comment>
<evidence type="ECO:0000256" key="1">
    <source>
        <dbReference type="ARBA" id="ARBA00009947"/>
    </source>
</evidence>
<evidence type="ECO:0000313" key="3">
    <source>
        <dbReference type="EMBL" id="KAK4872001.1"/>
    </source>
</evidence>
<dbReference type="InterPro" id="IPR037231">
    <property type="entry name" value="NAP-like_sf"/>
</dbReference>
<dbReference type="AlphaFoldDB" id="A0AAN7P1B7"/>
<accession>A0AAN7P1B7</accession>
<comment type="similarity">
    <text evidence="1 2">Belongs to the nucleosome assembly protein (NAP) family.</text>
</comment>
<dbReference type="Proteomes" id="UP001353858">
    <property type="component" value="Unassembled WGS sequence"/>
</dbReference>
<dbReference type="Pfam" id="PF00956">
    <property type="entry name" value="NAP"/>
    <property type="match status" value="1"/>
</dbReference>
<name>A0AAN7P1B7_9COLE</name>
<organism evidence="3 4">
    <name type="scientific">Aquatica leii</name>
    <dbReference type="NCBI Taxonomy" id="1421715"/>
    <lineage>
        <taxon>Eukaryota</taxon>
        <taxon>Metazoa</taxon>
        <taxon>Ecdysozoa</taxon>
        <taxon>Arthropoda</taxon>
        <taxon>Hexapoda</taxon>
        <taxon>Insecta</taxon>
        <taxon>Pterygota</taxon>
        <taxon>Neoptera</taxon>
        <taxon>Endopterygota</taxon>
        <taxon>Coleoptera</taxon>
        <taxon>Polyphaga</taxon>
        <taxon>Elateriformia</taxon>
        <taxon>Elateroidea</taxon>
        <taxon>Lampyridae</taxon>
        <taxon>Luciolinae</taxon>
        <taxon>Aquatica</taxon>
    </lineage>
</organism>
<keyword evidence="4" id="KW-1185">Reference proteome</keyword>
<dbReference type="GO" id="GO:0005634">
    <property type="term" value="C:nucleus"/>
    <property type="evidence" value="ECO:0007669"/>
    <property type="project" value="InterPro"/>
</dbReference>
<dbReference type="PANTHER" id="PTHR11875">
    <property type="entry name" value="TESTIS-SPECIFIC Y-ENCODED PROTEIN"/>
    <property type="match status" value="1"/>
</dbReference>